<name>A0A5B7CR34_PORTR</name>
<organism evidence="1 2">
    <name type="scientific">Portunus trituberculatus</name>
    <name type="common">Swimming crab</name>
    <name type="synonym">Neptunus trituberculatus</name>
    <dbReference type="NCBI Taxonomy" id="210409"/>
    <lineage>
        <taxon>Eukaryota</taxon>
        <taxon>Metazoa</taxon>
        <taxon>Ecdysozoa</taxon>
        <taxon>Arthropoda</taxon>
        <taxon>Crustacea</taxon>
        <taxon>Multicrustacea</taxon>
        <taxon>Malacostraca</taxon>
        <taxon>Eumalacostraca</taxon>
        <taxon>Eucarida</taxon>
        <taxon>Decapoda</taxon>
        <taxon>Pleocyemata</taxon>
        <taxon>Brachyura</taxon>
        <taxon>Eubrachyura</taxon>
        <taxon>Portunoidea</taxon>
        <taxon>Portunidae</taxon>
        <taxon>Portuninae</taxon>
        <taxon>Portunus</taxon>
    </lineage>
</organism>
<comment type="caution">
    <text evidence="1">The sequence shown here is derived from an EMBL/GenBank/DDBJ whole genome shotgun (WGS) entry which is preliminary data.</text>
</comment>
<accession>A0A5B7CR34</accession>
<dbReference type="EMBL" id="VSRR010000207">
    <property type="protein sequence ID" value="MPC12277.1"/>
    <property type="molecule type" value="Genomic_DNA"/>
</dbReference>
<protein>
    <submittedName>
        <fullName evidence="1">Uncharacterized protein</fullName>
    </submittedName>
</protein>
<dbReference type="AlphaFoldDB" id="A0A5B7CR34"/>
<sequence length="212" mass="23726">MKICSSEWMDAFRVRGAGHGARGVGCGELRKIKFEGQVVQAAQGVIERLLVCVTRCRPIMNTYIGPETVRYCVEATRAFTELSSSVLHELPALNYTTEMIRDFRKRGARMVIDLLQDHFVERVVMHQDPLVGATMLTAVVCLLEQEGVARDEAVGRVLDSILLMLGQTDYLPEYLLNYLEAEQTYNDEVTVYNTLHGALLGDLEDASPTPRC</sequence>
<proteinExistence type="predicted"/>
<evidence type="ECO:0000313" key="2">
    <source>
        <dbReference type="Proteomes" id="UP000324222"/>
    </source>
</evidence>
<evidence type="ECO:0000313" key="1">
    <source>
        <dbReference type="EMBL" id="MPC12277.1"/>
    </source>
</evidence>
<dbReference type="Proteomes" id="UP000324222">
    <property type="component" value="Unassembled WGS sequence"/>
</dbReference>
<keyword evidence="2" id="KW-1185">Reference proteome</keyword>
<reference evidence="1 2" key="1">
    <citation type="submission" date="2019-05" db="EMBL/GenBank/DDBJ databases">
        <title>Another draft genome of Portunus trituberculatus and its Hox gene families provides insights of decapod evolution.</title>
        <authorList>
            <person name="Jeong J.-H."/>
            <person name="Song I."/>
            <person name="Kim S."/>
            <person name="Choi T."/>
            <person name="Kim D."/>
            <person name="Ryu S."/>
            <person name="Kim W."/>
        </authorList>
    </citation>
    <scope>NUCLEOTIDE SEQUENCE [LARGE SCALE GENOMIC DNA]</scope>
    <source>
        <tissue evidence="1">Muscle</tissue>
    </source>
</reference>
<gene>
    <name evidence="1" type="ORF">E2C01_004959</name>
</gene>